<gene>
    <name evidence="3" type="ORF">TSPGSL018_24788</name>
    <name evidence="2" type="ORF">TSPGSL018_31325</name>
    <name evidence="4" type="ORF">TSPGSL018_506</name>
</gene>
<dbReference type="AlphaFoldDB" id="A0A061RVY3"/>
<proteinExistence type="predicted"/>
<evidence type="ECO:0000313" key="2">
    <source>
        <dbReference type="EMBL" id="JAC59469.1"/>
    </source>
</evidence>
<sequence length="284" mass="31465">MDTFTLPSNSTSYYSTLPNVEEFRASNCLLSTIKEDVLESASLNALKWPMNAVPITVCTRKLKHLDSELSGVKAACNSLLTRMCCLIPPKQRLQEHLIFGDAQPAVVVNTSPLIVAAYAAPFDCITMLQFRQTSLFRELDLSVGTRLLTVNTYKRTNGSLDEDLEPGPEAEVDLTRRDVRGTFGGTSGHGNPLYETKDALELASNEGLRYSGVYPIIADFITEDSEALIAKKQLFQNCEWRRVLRLGLETMQRFPGMARDGRPSASDQPAQRKRIPGSGTRQTS</sequence>
<dbReference type="EMBL" id="GBEZ01027898">
    <property type="protein sequence ID" value="JAC59469.1"/>
    <property type="molecule type" value="Transcribed_RNA"/>
</dbReference>
<feature type="region of interest" description="Disordered" evidence="1">
    <location>
        <begin position="255"/>
        <end position="284"/>
    </location>
</feature>
<evidence type="ECO:0000313" key="3">
    <source>
        <dbReference type="EMBL" id="JAC74865.1"/>
    </source>
</evidence>
<evidence type="ECO:0000256" key="1">
    <source>
        <dbReference type="SAM" id="MobiDB-lite"/>
    </source>
</evidence>
<evidence type="ECO:0000313" key="4">
    <source>
        <dbReference type="EMBL" id="JAC84636.1"/>
    </source>
</evidence>
<protein>
    <submittedName>
        <fullName evidence="3">Uncharacterized protein</fullName>
    </submittedName>
</protein>
<accession>A0A061RVY3</accession>
<dbReference type="EMBL" id="GBEZ01010859">
    <property type="protein sequence ID" value="JAC74865.1"/>
    <property type="molecule type" value="Transcribed_RNA"/>
</dbReference>
<organism evidence="3">
    <name type="scientific">Tetraselmis sp. GSL018</name>
    <dbReference type="NCBI Taxonomy" id="582737"/>
    <lineage>
        <taxon>Eukaryota</taxon>
        <taxon>Viridiplantae</taxon>
        <taxon>Chlorophyta</taxon>
        <taxon>core chlorophytes</taxon>
        <taxon>Chlorodendrophyceae</taxon>
        <taxon>Chlorodendrales</taxon>
        <taxon>Chlorodendraceae</taxon>
        <taxon>Tetraselmis</taxon>
    </lineage>
</organism>
<name>A0A061RVY3_9CHLO</name>
<reference evidence="3" key="1">
    <citation type="submission" date="2014-05" db="EMBL/GenBank/DDBJ databases">
        <title>The transcriptome of the halophilic microalga Tetraselmis sp. GSL018 isolated from the Great Salt Lake, Utah.</title>
        <authorList>
            <person name="Jinkerson R.E."/>
            <person name="D'Adamo S."/>
            <person name="Posewitz M.C."/>
        </authorList>
    </citation>
    <scope>NUCLEOTIDE SEQUENCE</scope>
    <source>
        <strain evidence="3">GSL018</strain>
    </source>
</reference>
<dbReference type="EMBL" id="GBEZ01000232">
    <property type="protein sequence ID" value="JAC84636.1"/>
    <property type="molecule type" value="Transcribed_RNA"/>
</dbReference>